<dbReference type="EMBL" id="JAEFBK010000010">
    <property type="protein sequence ID" value="KAG7559483.1"/>
    <property type="molecule type" value="Genomic_DNA"/>
</dbReference>
<dbReference type="Proteomes" id="UP000694240">
    <property type="component" value="Chromosome 10"/>
</dbReference>
<name>A0A8T1ZL94_9BRAS</name>
<reference evidence="1 2" key="1">
    <citation type="submission" date="2020-12" db="EMBL/GenBank/DDBJ databases">
        <title>Concerted genomic and epigenomic changes stabilize Arabidopsis allopolyploids.</title>
        <authorList>
            <person name="Chen Z."/>
        </authorList>
    </citation>
    <scope>NUCLEOTIDE SEQUENCE [LARGE SCALE GENOMIC DNA]</scope>
    <source>
        <strain evidence="1">Allo738</strain>
        <tissue evidence="1">Leaf</tissue>
    </source>
</reference>
<dbReference type="AlphaFoldDB" id="A0A8T1ZL94"/>
<proteinExistence type="predicted"/>
<accession>A0A8T1ZL94</accession>
<evidence type="ECO:0000313" key="1">
    <source>
        <dbReference type="EMBL" id="KAG7559483.1"/>
    </source>
</evidence>
<protein>
    <submittedName>
        <fullName evidence="1">Uncharacterized protein</fullName>
    </submittedName>
</protein>
<keyword evidence="2" id="KW-1185">Reference proteome</keyword>
<organism evidence="1 2">
    <name type="scientific">Arabidopsis thaliana x Arabidopsis arenosa</name>
    <dbReference type="NCBI Taxonomy" id="1240361"/>
    <lineage>
        <taxon>Eukaryota</taxon>
        <taxon>Viridiplantae</taxon>
        <taxon>Streptophyta</taxon>
        <taxon>Embryophyta</taxon>
        <taxon>Tracheophyta</taxon>
        <taxon>Spermatophyta</taxon>
        <taxon>Magnoliopsida</taxon>
        <taxon>eudicotyledons</taxon>
        <taxon>Gunneridae</taxon>
        <taxon>Pentapetalae</taxon>
        <taxon>rosids</taxon>
        <taxon>malvids</taxon>
        <taxon>Brassicales</taxon>
        <taxon>Brassicaceae</taxon>
        <taxon>Camelineae</taxon>
        <taxon>Arabidopsis</taxon>
    </lineage>
</organism>
<gene>
    <name evidence="1" type="ORF">ISN45_Aa05g010760</name>
</gene>
<evidence type="ECO:0000313" key="2">
    <source>
        <dbReference type="Proteomes" id="UP000694240"/>
    </source>
</evidence>
<dbReference type="EMBL" id="JAEFBK010000010">
    <property type="protein sequence ID" value="KAG7559481.1"/>
    <property type="molecule type" value="Genomic_DNA"/>
</dbReference>
<sequence length="99" mass="11072">MSIVMSRFLSLGSSRDLLLLVPSLELEFCCSFQFKEKEVLSSDPEKREIMASMERSHSKKGMVDMIHLIFSHPSLVETRLEVVGAGQGGRGVVKMFVIP</sequence>
<comment type="caution">
    <text evidence="1">The sequence shown here is derived from an EMBL/GenBank/DDBJ whole genome shotgun (WGS) entry which is preliminary data.</text>
</comment>